<keyword evidence="4 6" id="KW-1133">Transmembrane helix</keyword>
<dbReference type="PANTHER" id="PTHR30086">
    <property type="entry name" value="ARGININE EXPORTER PROTEIN ARGO"/>
    <property type="match status" value="1"/>
</dbReference>
<proteinExistence type="predicted"/>
<comment type="subcellular location">
    <subcellularLocation>
        <location evidence="1">Cell membrane</location>
        <topology evidence="1">Multi-pass membrane protein</topology>
    </subcellularLocation>
</comment>
<dbReference type="InterPro" id="IPR001123">
    <property type="entry name" value="LeuE-type"/>
</dbReference>
<dbReference type="Pfam" id="PF01810">
    <property type="entry name" value="LysE"/>
    <property type="match status" value="1"/>
</dbReference>
<keyword evidence="3 6" id="KW-0812">Transmembrane</keyword>
<feature type="transmembrane region" description="Helical" evidence="6">
    <location>
        <begin position="187"/>
        <end position="205"/>
    </location>
</feature>
<evidence type="ECO:0000256" key="4">
    <source>
        <dbReference type="ARBA" id="ARBA00022989"/>
    </source>
</evidence>
<feature type="transmembrane region" description="Helical" evidence="6">
    <location>
        <begin position="12"/>
        <end position="37"/>
    </location>
</feature>
<reference evidence="7 8" key="1">
    <citation type="submission" date="2023-07" db="EMBL/GenBank/DDBJ databases">
        <title>Genomic Encyclopedia of Type Strains, Phase IV (KMG-IV): sequencing the most valuable type-strain genomes for metagenomic binning, comparative biology and taxonomic classification.</title>
        <authorList>
            <person name="Goeker M."/>
        </authorList>
    </citation>
    <scope>NUCLEOTIDE SEQUENCE [LARGE SCALE GENOMIC DNA]</scope>
    <source>
        <strain evidence="7 8">DSM 19619</strain>
    </source>
</reference>
<accession>A0ABU0J6S8</accession>
<name>A0ABU0J6S8_9HYPH</name>
<feature type="transmembrane region" description="Helical" evidence="6">
    <location>
        <begin position="156"/>
        <end position="175"/>
    </location>
</feature>
<feature type="transmembrane region" description="Helical" evidence="6">
    <location>
        <begin position="78"/>
        <end position="95"/>
    </location>
</feature>
<evidence type="ECO:0000256" key="2">
    <source>
        <dbReference type="ARBA" id="ARBA00022475"/>
    </source>
</evidence>
<dbReference type="RefSeq" id="WP_307271029.1">
    <property type="nucleotide sequence ID" value="NZ_JAUSVX010000003.1"/>
</dbReference>
<evidence type="ECO:0000256" key="5">
    <source>
        <dbReference type="ARBA" id="ARBA00023136"/>
    </source>
</evidence>
<feature type="transmembrane region" description="Helical" evidence="6">
    <location>
        <begin position="49"/>
        <end position="72"/>
    </location>
</feature>
<keyword evidence="2" id="KW-1003">Cell membrane</keyword>
<dbReference type="PANTHER" id="PTHR30086:SF20">
    <property type="entry name" value="ARGININE EXPORTER PROTEIN ARGO-RELATED"/>
    <property type="match status" value="1"/>
</dbReference>
<evidence type="ECO:0000256" key="1">
    <source>
        <dbReference type="ARBA" id="ARBA00004651"/>
    </source>
</evidence>
<gene>
    <name evidence="7" type="ORF">QO011_002000</name>
</gene>
<evidence type="ECO:0000313" key="8">
    <source>
        <dbReference type="Proteomes" id="UP001242480"/>
    </source>
</evidence>
<keyword evidence="8" id="KW-1185">Reference proteome</keyword>
<dbReference type="EMBL" id="JAUSVX010000003">
    <property type="protein sequence ID" value="MDQ0468989.1"/>
    <property type="molecule type" value="Genomic_DNA"/>
</dbReference>
<protein>
    <submittedName>
        <fullName evidence="7">Threonine/homoserine/homoserine lactone efflux protein</fullName>
    </submittedName>
</protein>
<evidence type="ECO:0000313" key="7">
    <source>
        <dbReference type="EMBL" id="MDQ0468989.1"/>
    </source>
</evidence>
<evidence type="ECO:0000256" key="6">
    <source>
        <dbReference type="SAM" id="Phobius"/>
    </source>
</evidence>
<feature type="transmembrane region" description="Helical" evidence="6">
    <location>
        <begin position="115"/>
        <end position="136"/>
    </location>
</feature>
<evidence type="ECO:0000256" key="3">
    <source>
        <dbReference type="ARBA" id="ARBA00022692"/>
    </source>
</evidence>
<sequence length="206" mass="20914">MLQQLSQIEARPVLMLVLAALAVMGSPGPATISLTAVGASFGLQRTLPYFLGLVLGAGLVLCAVAAGLVSLLSSLPGLAPILFGLSAAYILYLAFRIATAPPPSRADSQATVPSFAGGVLLAVANPKAYLAIGAVYAGTSLGLQPGAMETAAKTAILLVMIVLIHLAWLIAGASFARLLDRPRLSRVVNLAFAAVLVASMAVAAMH</sequence>
<organism evidence="7 8">
    <name type="scientific">Labrys wisconsinensis</name>
    <dbReference type="NCBI Taxonomy" id="425677"/>
    <lineage>
        <taxon>Bacteria</taxon>
        <taxon>Pseudomonadati</taxon>
        <taxon>Pseudomonadota</taxon>
        <taxon>Alphaproteobacteria</taxon>
        <taxon>Hyphomicrobiales</taxon>
        <taxon>Xanthobacteraceae</taxon>
        <taxon>Labrys</taxon>
    </lineage>
</organism>
<dbReference type="Proteomes" id="UP001242480">
    <property type="component" value="Unassembled WGS sequence"/>
</dbReference>
<comment type="caution">
    <text evidence="7">The sequence shown here is derived from an EMBL/GenBank/DDBJ whole genome shotgun (WGS) entry which is preliminary data.</text>
</comment>
<keyword evidence="5 6" id="KW-0472">Membrane</keyword>